<keyword evidence="15" id="KW-0131">Cell cycle</keyword>
<evidence type="ECO:0000256" key="2">
    <source>
        <dbReference type="ARBA" id="ARBA00004651"/>
    </source>
</evidence>
<feature type="domain" description="HAMP" evidence="22">
    <location>
        <begin position="362"/>
        <end position="414"/>
    </location>
</feature>
<dbReference type="SMART" id="SM00387">
    <property type="entry name" value="HATPase_c"/>
    <property type="match status" value="1"/>
</dbReference>
<dbReference type="Pfam" id="PF00512">
    <property type="entry name" value="HisKA"/>
    <property type="match status" value="1"/>
</dbReference>
<dbReference type="InterPro" id="IPR036890">
    <property type="entry name" value="HATPase_C_sf"/>
</dbReference>
<protein>
    <recommendedName>
        <fullName evidence="16">Circadian input-output histidine kinase CikA</fullName>
        <ecNumber evidence="4">2.7.13.3</ecNumber>
    </recommendedName>
</protein>
<dbReference type="InterPro" id="IPR011006">
    <property type="entry name" value="CheY-like_superfamily"/>
</dbReference>
<dbReference type="GO" id="GO:0000155">
    <property type="term" value="F:phosphorelay sensor kinase activity"/>
    <property type="evidence" value="ECO:0007669"/>
    <property type="project" value="InterPro"/>
</dbReference>
<dbReference type="Gene3D" id="3.30.450.20">
    <property type="entry name" value="PAS domain"/>
    <property type="match status" value="2"/>
</dbReference>
<organism evidence="23 24">
    <name type="scientific">Leptothoe spongobia TAU-MAC 1115</name>
    <dbReference type="NCBI Taxonomy" id="1967444"/>
    <lineage>
        <taxon>Bacteria</taxon>
        <taxon>Bacillati</taxon>
        <taxon>Cyanobacteriota</taxon>
        <taxon>Cyanophyceae</taxon>
        <taxon>Nodosilineales</taxon>
        <taxon>Cymatolegaceae</taxon>
        <taxon>Leptothoe</taxon>
        <taxon>Leptothoe spongobia</taxon>
    </lineage>
</organism>
<dbReference type="EMBL" id="JADOES010000002">
    <property type="protein sequence ID" value="MBT9314046.1"/>
    <property type="molecule type" value="Genomic_DNA"/>
</dbReference>
<keyword evidence="18" id="KW-0175">Coiled coil</keyword>
<dbReference type="FunFam" id="3.30.565.10:FF:000010">
    <property type="entry name" value="Sensor histidine kinase RcsC"/>
    <property type="match status" value="1"/>
</dbReference>
<evidence type="ECO:0000259" key="22">
    <source>
        <dbReference type="PROSITE" id="PS50885"/>
    </source>
</evidence>
<dbReference type="InterPro" id="IPR003660">
    <property type="entry name" value="HAMP_dom"/>
</dbReference>
<keyword evidence="7" id="KW-0808">Transferase</keyword>
<dbReference type="CDD" id="cd00082">
    <property type="entry name" value="HisKA"/>
    <property type="match status" value="1"/>
</dbReference>
<keyword evidence="24" id="KW-1185">Reference proteome</keyword>
<dbReference type="InterPro" id="IPR003661">
    <property type="entry name" value="HisK_dim/P_dom"/>
</dbReference>
<dbReference type="SMART" id="SM00304">
    <property type="entry name" value="HAMP"/>
    <property type="match status" value="1"/>
</dbReference>
<feature type="coiled-coil region" evidence="18">
    <location>
        <begin position="529"/>
        <end position="602"/>
    </location>
</feature>
<evidence type="ECO:0000256" key="6">
    <source>
        <dbReference type="ARBA" id="ARBA00022553"/>
    </source>
</evidence>
<evidence type="ECO:0000313" key="24">
    <source>
        <dbReference type="Proteomes" id="UP000717364"/>
    </source>
</evidence>
<dbReference type="PROSITE" id="PS50110">
    <property type="entry name" value="RESPONSE_REGULATORY"/>
    <property type="match status" value="1"/>
</dbReference>
<evidence type="ECO:0000256" key="4">
    <source>
        <dbReference type="ARBA" id="ARBA00012438"/>
    </source>
</evidence>
<evidence type="ECO:0000256" key="12">
    <source>
        <dbReference type="ARBA" id="ARBA00022989"/>
    </source>
</evidence>
<evidence type="ECO:0000256" key="15">
    <source>
        <dbReference type="ARBA" id="ARBA00023306"/>
    </source>
</evidence>
<dbReference type="InterPro" id="IPR000014">
    <property type="entry name" value="PAS"/>
</dbReference>
<dbReference type="PANTHER" id="PTHR43047">
    <property type="entry name" value="TWO-COMPONENT HISTIDINE PROTEIN KINASE"/>
    <property type="match status" value="1"/>
</dbReference>
<keyword evidence="9" id="KW-0547">Nucleotide-binding</keyword>
<evidence type="ECO:0000259" key="21">
    <source>
        <dbReference type="PROSITE" id="PS50110"/>
    </source>
</evidence>
<feature type="domain" description="Response regulatory" evidence="21">
    <location>
        <begin position="849"/>
        <end position="986"/>
    </location>
</feature>
<accession>A0A947DDP6</accession>
<dbReference type="InterPro" id="IPR033479">
    <property type="entry name" value="dCache_1"/>
</dbReference>
<evidence type="ECO:0000256" key="17">
    <source>
        <dbReference type="PROSITE-ProRule" id="PRU00169"/>
    </source>
</evidence>
<keyword evidence="12 19" id="KW-1133">Transmembrane helix</keyword>
<comment type="similarity">
    <text evidence="3">In the N-terminal section; belongs to the phytochrome family.</text>
</comment>
<keyword evidence="10" id="KW-0418">Kinase</keyword>
<dbReference type="SUPFAM" id="SSF103190">
    <property type="entry name" value="Sensory domain-like"/>
    <property type="match status" value="1"/>
</dbReference>
<dbReference type="InterPro" id="IPR035965">
    <property type="entry name" value="PAS-like_dom_sf"/>
</dbReference>
<dbReference type="CDD" id="cd17546">
    <property type="entry name" value="REC_hyHK_CKI1_RcsC-like"/>
    <property type="match status" value="1"/>
</dbReference>
<dbReference type="Pfam" id="PF02743">
    <property type="entry name" value="dCache_1"/>
    <property type="match status" value="1"/>
</dbReference>
<dbReference type="GO" id="GO:0005886">
    <property type="term" value="C:plasma membrane"/>
    <property type="evidence" value="ECO:0007669"/>
    <property type="project" value="UniProtKB-SubCell"/>
</dbReference>
<gene>
    <name evidence="23" type="ORF">IXB50_01235</name>
</gene>
<keyword evidence="8 19" id="KW-0812">Transmembrane</keyword>
<name>A0A947DDP6_9CYAN</name>
<comment type="catalytic activity">
    <reaction evidence="1">
        <text>ATP + protein L-histidine = ADP + protein N-phospho-L-histidine.</text>
        <dbReference type="EC" id="2.7.13.3"/>
    </reaction>
</comment>
<dbReference type="Gene3D" id="1.10.287.130">
    <property type="match status" value="1"/>
</dbReference>
<dbReference type="PROSITE" id="PS50885">
    <property type="entry name" value="HAMP"/>
    <property type="match status" value="1"/>
</dbReference>
<dbReference type="CDD" id="cd12913">
    <property type="entry name" value="PDC1_MCP_like"/>
    <property type="match status" value="1"/>
</dbReference>
<dbReference type="NCBIfam" id="TIGR00229">
    <property type="entry name" value="sensory_box"/>
    <property type="match status" value="1"/>
</dbReference>
<dbReference type="SUPFAM" id="SSF55874">
    <property type="entry name" value="ATPase domain of HSP90 chaperone/DNA topoisomerase II/histidine kinase"/>
    <property type="match status" value="1"/>
</dbReference>
<feature type="transmembrane region" description="Helical" evidence="19">
    <location>
        <begin position="15"/>
        <end position="35"/>
    </location>
</feature>
<dbReference type="Pfam" id="PF00672">
    <property type="entry name" value="HAMP"/>
    <property type="match status" value="1"/>
</dbReference>
<evidence type="ECO:0000313" key="23">
    <source>
        <dbReference type="EMBL" id="MBT9314046.1"/>
    </source>
</evidence>
<dbReference type="SMART" id="SM00448">
    <property type="entry name" value="REC"/>
    <property type="match status" value="1"/>
</dbReference>
<evidence type="ECO:0000256" key="5">
    <source>
        <dbReference type="ARBA" id="ARBA00022475"/>
    </source>
</evidence>
<keyword evidence="6 17" id="KW-0597">Phosphoprotein</keyword>
<evidence type="ECO:0000256" key="3">
    <source>
        <dbReference type="ARBA" id="ARBA00006402"/>
    </source>
</evidence>
<dbReference type="CDD" id="cd06225">
    <property type="entry name" value="HAMP"/>
    <property type="match status" value="1"/>
</dbReference>
<dbReference type="Gene3D" id="3.30.565.10">
    <property type="entry name" value="Histidine kinase-like ATPase, C-terminal domain"/>
    <property type="match status" value="1"/>
</dbReference>
<evidence type="ECO:0000256" key="9">
    <source>
        <dbReference type="ARBA" id="ARBA00022741"/>
    </source>
</evidence>
<feature type="modified residue" description="4-aspartylphosphate" evidence="17">
    <location>
        <position position="898"/>
    </location>
</feature>
<comment type="subcellular location">
    <subcellularLocation>
        <location evidence="2">Cell membrane</location>
        <topology evidence="2">Multi-pass membrane protein</topology>
    </subcellularLocation>
</comment>
<evidence type="ECO:0000256" key="10">
    <source>
        <dbReference type="ARBA" id="ARBA00022777"/>
    </source>
</evidence>
<dbReference type="InterPro" id="IPR001789">
    <property type="entry name" value="Sig_transdc_resp-reg_receiver"/>
</dbReference>
<dbReference type="InterPro" id="IPR036097">
    <property type="entry name" value="HisK_dim/P_sf"/>
</dbReference>
<evidence type="ECO:0000256" key="8">
    <source>
        <dbReference type="ARBA" id="ARBA00022692"/>
    </source>
</evidence>
<dbReference type="CDD" id="cd16922">
    <property type="entry name" value="HATPase_EvgS-ArcB-TorS-like"/>
    <property type="match status" value="1"/>
</dbReference>
<dbReference type="Gene3D" id="3.40.50.2300">
    <property type="match status" value="1"/>
</dbReference>
<sequence length="1086" mass="120832">MRHSKNTKLSLRQTLVVSFVVQIMAAVGLTGWLSFRNAQKSVDDLVNQISDEVTTGVETHIKTFADTPYQFLQVNVAAIQAGYFDLTNYDAMARYFWEQIQISEAVPYIYFGNPDGDFVGVWRETDDLTTLRIKDQRQAPSRDIYQLDQQGNRKTLLNQDRFDPRTRPWYQAAVKAEQSTWSPIYVFANPPRLGITHAVPVGADNLLGVLAVDLTLSNISDFLRQLDVSANGQVFIIERSGNIVASSVTEPPFLKVDKKEERLAAAQSSHPLIQAATQDLLRQFDNFDQIRTSQRLTFKLDGQPQFLQVTPIRDGRGLDWLMVVVIPKADFTAQIDTNTRNTLLLCAIALAIATLSGIVTARWITAPVMDIAQASEKLAKGDLEQQITPSLITDIDTLAGAFNEMASQLKTSFEALQQSETTNRAIVETIPDLLIQARGDGTYIDIGHERLQGIYGVKKFLPGKTVADSLPPELAKKRQHHIQQALQTGQLQIYEHQIIVDGHPQDEEVRIIVLGEDQVLIMVRDISARKQAENALAQANQVLEQKVAERTTSLTKSQKTLEKSNRELRATLQTLKATQVELQQAKEKAESANRAKSEFLANMSHELRTPLNSIIGFTQILGKDTSFKPEQQQRLTIINRSGEHLLSLINNILEMSKIEAGQIVLNAKYFDLHAILQDIQGMFCLKVQNKGLQFRIEPDAHLPRQIYADEGKLRQILINLVGNAVKFTEKGSVVIKARVETPNASQPMLYLEIEDSGLGIPREDLEQLFIPFEQTTAGHKIKQGTGLGLSITDKFVNLMGGEISANSQVGVGTCFRVSLPVEIADSDEFPVQRFNAKVVGVAPGQPDYRILIVDDEPDNCLVMLDLLTPVGFSVRQASNGQEAIDIWQAWQPHLIWMDLRMPEMDGYEATQWIRAAVERLGGAGEGEGEGEKSNVKSQKSKLPIIIALTASVFEGKQDLMLQAGFDDFVLKPFQEERIWEKIGEHLGTEFIYDSVSESSNPISATTAAPVTTDELAAALNVMSAEWVQELKQAASYLKGKRVKQLLSQISVASNSALKERGGAIVARLNALVENYQFDEIINLLED</sequence>
<evidence type="ECO:0000256" key="18">
    <source>
        <dbReference type="SAM" id="Coils"/>
    </source>
</evidence>
<dbReference type="InterPro" id="IPR004358">
    <property type="entry name" value="Sig_transdc_His_kin-like_C"/>
</dbReference>
<dbReference type="GO" id="GO:0005524">
    <property type="term" value="F:ATP binding"/>
    <property type="evidence" value="ECO:0007669"/>
    <property type="project" value="UniProtKB-KW"/>
</dbReference>
<dbReference type="Gene3D" id="6.10.340.10">
    <property type="match status" value="1"/>
</dbReference>
<dbReference type="FunFam" id="1.10.287.130:FF:000038">
    <property type="entry name" value="Sensory transduction histidine kinase"/>
    <property type="match status" value="1"/>
</dbReference>
<dbReference type="Pfam" id="PF02518">
    <property type="entry name" value="HATPase_c"/>
    <property type="match status" value="1"/>
</dbReference>
<feature type="transmembrane region" description="Helical" evidence="19">
    <location>
        <begin position="343"/>
        <end position="364"/>
    </location>
</feature>
<dbReference type="AlphaFoldDB" id="A0A947DDP6"/>
<evidence type="ECO:0000256" key="19">
    <source>
        <dbReference type="SAM" id="Phobius"/>
    </source>
</evidence>
<dbReference type="InterPro" id="IPR003594">
    <property type="entry name" value="HATPase_dom"/>
</dbReference>
<keyword evidence="5" id="KW-1003">Cell membrane</keyword>
<proteinExistence type="inferred from homology"/>
<evidence type="ECO:0000256" key="13">
    <source>
        <dbReference type="ARBA" id="ARBA00023012"/>
    </source>
</evidence>
<keyword evidence="11" id="KW-0067">ATP-binding</keyword>
<keyword evidence="13" id="KW-0902">Two-component regulatory system</keyword>
<dbReference type="Pfam" id="PF00072">
    <property type="entry name" value="Response_reg"/>
    <property type="match status" value="1"/>
</dbReference>
<dbReference type="SUPFAM" id="SSF55785">
    <property type="entry name" value="PYP-like sensor domain (PAS domain)"/>
    <property type="match status" value="1"/>
</dbReference>
<dbReference type="SUPFAM" id="SSF47384">
    <property type="entry name" value="Homodimeric domain of signal transducing histidine kinase"/>
    <property type="match status" value="1"/>
</dbReference>
<evidence type="ECO:0000256" key="1">
    <source>
        <dbReference type="ARBA" id="ARBA00000085"/>
    </source>
</evidence>
<dbReference type="InterPro" id="IPR005467">
    <property type="entry name" value="His_kinase_dom"/>
</dbReference>
<dbReference type="PRINTS" id="PR00344">
    <property type="entry name" value="BCTRLSENSOR"/>
</dbReference>
<dbReference type="SMART" id="SM00388">
    <property type="entry name" value="HisKA"/>
    <property type="match status" value="1"/>
</dbReference>
<evidence type="ECO:0000256" key="16">
    <source>
        <dbReference type="ARBA" id="ARBA00074306"/>
    </source>
</evidence>
<dbReference type="PROSITE" id="PS50109">
    <property type="entry name" value="HIS_KIN"/>
    <property type="match status" value="1"/>
</dbReference>
<dbReference type="CDD" id="cd18774">
    <property type="entry name" value="PDC2_HK_sensor"/>
    <property type="match status" value="1"/>
</dbReference>
<evidence type="ECO:0000256" key="14">
    <source>
        <dbReference type="ARBA" id="ARBA00023136"/>
    </source>
</evidence>
<dbReference type="EC" id="2.7.13.3" evidence="4"/>
<reference evidence="23" key="2">
    <citation type="journal article" date="2021" name="Mar. Drugs">
        <title>Genome Reduction and Secondary Metabolism of the Marine Sponge-Associated Cyanobacterium Leptothoe.</title>
        <authorList>
            <person name="Konstantinou D."/>
            <person name="Popin R.V."/>
            <person name="Fewer D.P."/>
            <person name="Sivonen K."/>
            <person name="Gkelis S."/>
        </authorList>
    </citation>
    <scope>NUCLEOTIDE SEQUENCE</scope>
    <source>
        <strain evidence="23">TAU-MAC 1115</strain>
    </source>
</reference>
<dbReference type="SUPFAM" id="SSF52172">
    <property type="entry name" value="CheY-like"/>
    <property type="match status" value="1"/>
</dbReference>
<evidence type="ECO:0000259" key="20">
    <source>
        <dbReference type="PROSITE" id="PS50109"/>
    </source>
</evidence>
<dbReference type="SUPFAM" id="SSF158472">
    <property type="entry name" value="HAMP domain-like"/>
    <property type="match status" value="1"/>
</dbReference>
<dbReference type="Proteomes" id="UP000717364">
    <property type="component" value="Unassembled WGS sequence"/>
</dbReference>
<comment type="caution">
    <text evidence="23">The sequence shown here is derived from an EMBL/GenBank/DDBJ whole genome shotgun (WGS) entry which is preliminary data.</text>
</comment>
<reference evidence="23" key="1">
    <citation type="submission" date="2020-11" db="EMBL/GenBank/DDBJ databases">
        <authorList>
            <person name="Konstantinou D."/>
            <person name="Gkelis S."/>
            <person name="Popin R."/>
            <person name="Fewer D."/>
            <person name="Sivonen K."/>
        </authorList>
    </citation>
    <scope>NUCLEOTIDE SEQUENCE</scope>
    <source>
        <strain evidence="23">TAU-MAC 1115</strain>
    </source>
</reference>
<dbReference type="InterPro" id="IPR029151">
    <property type="entry name" value="Sensor-like_sf"/>
</dbReference>
<evidence type="ECO:0000256" key="11">
    <source>
        <dbReference type="ARBA" id="ARBA00022840"/>
    </source>
</evidence>
<keyword evidence="14 19" id="KW-0472">Membrane</keyword>
<feature type="domain" description="Histidine kinase" evidence="20">
    <location>
        <begin position="602"/>
        <end position="823"/>
    </location>
</feature>
<evidence type="ECO:0000256" key="7">
    <source>
        <dbReference type="ARBA" id="ARBA00022679"/>
    </source>
</evidence>